<dbReference type="RefSeq" id="XP_018140678.1">
    <property type="nucleotide sequence ID" value="XM_018287607.1"/>
</dbReference>
<proteinExistence type="predicted"/>
<keyword evidence="2" id="KW-1133">Transmembrane helix</keyword>
<name>A0A179FCL4_METCM</name>
<sequence length="219" mass="25266">MCDHSQNQNGEQDEQEKCAARQRMKPPPREDSPPRPKWEFRPSFRITEAPPASEDRNPFCPTIDPECFHMMIFNIVFRGVLTSLACFIENHIVYRRHIVIKIGRQIQHRLKIPECLRVVTAEDPGLTDVDIRISTFMLCCSFFLAALAFCLVMLGGSLSDNWIFCIAVVNPCCVCALVWLRLILGKRRRLSRTNTYEELESEGDPGFEAFVKDLWSWPC</sequence>
<dbReference type="EMBL" id="LSBJ02000006">
    <property type="protein sequence ID" value="OAQ63098.1"/>
    <property type="molecule type" value="Genomic_DNA"/>
</dbReference>
<keyword evidence="2" id="KW-0472">Membrane</keyword>
<dbReference type="Proteomes" id="UP000078397">
    <property type="component" value="Unassembled WGS sequence"/>
</dbReference>
<organism evidence="3 4">
    <name type="scientific">Pochonia chlamydosporia 170</name>
    <dbReference type="NCBI Taxonomy" id="1380566"/>
    <lineage>
        <taxon>Eukaryota</taxon>
        <taxon>Fungi</taxon>
        <taxon>Dikarya</taxon>
        <taxon>Ascomycota</taxon>
        <taxon>Pezizomycotina</taxon>
        <taxon>Sordariomycetes</taxon>
        <taxon>Hypocreomycetidae</taxon>
        <taxon>Hypocreales</taxon>
        <taxon>Clavicipitaceae</taxon>
        <taxon>Pochonia</taxon>
    </lineage>
</organism>
<feature type="compositionally biased region" description="Polar residues" evidence="1">
    <location>
        <begin position="1"/>
        <end position="10"/>
    </location>
</feature>
<protein>
    <submittedName>
        <fullName evidence="3">Uncharacterized protein</fullName>
    </submittedName>
</protein>
<keyword evidence="4" id="KW-1185">Reference proteome</keyword>
<evidence type="ECO:0000256" key="2">
    <source>
        <dbReference type="SAM" id="Phobius"/>
    </source>
</evidence>
<keyword evidence="2" id="KW-0812">Transmembrane</keyword>
<dbReference type="KEGG" id="pchm:VFPPC_09001"/>
<reference evidence="3 4" key="1">
    <citation type="journal article" date="2016" name="PLoS Pathog.">
        <title>Biosynthesis of antibiotic leucinostatins in bio-control fungus Purpureocillium lilacinum and their inhibition on phytophthora revealed by genome mining.</title>
        <authorList>
            <person name="Wang G."/>
            <person name="Liu Z."/>
            <person name="Lin R."/>
            <person name="Li E."/>
            <person name="Mao Z."/>
            <person name="Ling J."/>
            <person name="Yang Y."/>
            <person name="Yin W.B."/>
            <person name="Xie B."/>
        </authorList>
    </citation>
    <scope>NUCLEOTIDE SEQUENCE [LARGE SCALE GENOMIC DNA]</scope>
    <source>
        <strain evidence="3">170</strain>
    </source>
</reference>
<feature type="region of interest" description="Disordered" evidence="1">
    <location>
        <begin position="1"/>
        <end position="57"/>
    </location>
</feature>
<evidence type="ECO:0000313" key="3">
    <source>
        <dbReference type="EMBL" id="OAQ63098.1"/>
    </source>
</evidence>
<feature type="transmembrane region" description="Helical" evidence="2">
    <location>
        <begin position="161"/>
        <end position="184"/>
    </location>
</feature>
<dbReference type="GeneID" id="28851601"/>
<accession>A0A179FCL4</accession>
<dbReference type="OrthoDB" id="5137762at2759"/>
<feature type="transmembrane region" description="Helical" evidence="2">
    <location>
        <begin position="136"/>
        <end position="155"/>
    </location>
</feature>
<dbReference type="AlphaFoldDB" id="A0A179FCL4"/>
<gene>
    <name evidence="3" type="ORF">VFPPC_09001</name>
</gene>
<evidence type="ECO:0000256" key="1">
    <source>
        <dbReference type="SAM" id="MobiDB-lite"/>
    </source>
</evidence>
<evidence type="ECO:0000313" key="4">
    <source>
        <dbReference type="Proteomes" id="UP000078397"/>
    </source>
</evidence>
<feature type="compositionally biased region" description="Basic and acidic residues" evidence="1">
    <location>
        <begin position="27"/>
        <end position="42"/>
    </location>
</feature>
<comment type="caution">
    <text evidence="3">The sequence shown here is derived from an EMBL/GenBank/DDBJ whole genome shotgun (WGS) entry which is preliminary data.</text>
</comment>